<dbReference type="OMA" id="WGDYKGT"/>
<dbReference type="InterPro" id="IPR000073">
    <property type="entry name" value="AB_hydrolase_1"/>
</dbReference>
<dbReference type="PANTHER" id="PTHR11440">
    <property type="entry name" value="LECITHIN-CHOLESTEROL ACYLTRANSFERASE-RELATED"/>
    <property type="match status" value="1"/>
</dbReference>
<name>A0A1H6PZ07_YARLL</name>
<evidence type="ECO:0000313" key="4">
    <source>
        <dbReference type="Proteomes" id="UP000182444"/>
    </source>
</evidence>
<proteinExistence type="predicted"/>
<dbReference type="InterPro" id="IPR029058">
    <property type="entry name" value="AB_hydrolase_fold"/>
</dbReference>
<dbReference type="SUPFAM" id="SSF53474">
    <property type="entry name" value="alpha/beta-Hydrolases"/>
    <property type="match status" value="1"/>
</dbReference>
<feature type="domain" description="AB hydrolase-1" evidence="1">
    <location>
        <begin position="49"/>
        <end position="178"/>
    </location>
</feature>
<gene>
    <name evidence="3" type="ORF">B0I71DRAFT_127933</name>
    <name evidence="2" type="ORF">YALI1_E37118g</name>
</gene>
<sequence length="327" mass="37271">MLAMRPIRHRLGPNLLRPLHTTSLRLSEPRIIENDFATLRDKYNAPKWPVVLCHGLCGFNEIDTHLPVLPTYEYWGGIKESLEGAGATVITTAVPPVSSIKERAETLAGSLTQILHDAPWKKDTEKKSQQDKEEPKVNLIAHSMGGLDSRYLIHNLAKDLPFKVASLTTIATPHHGTSFADWCFDELGDKNVDRLYTILETLGVQNPDGFKQLTTTYLKEFNKTTQNDPDVAYYSYGAQYFPHWYNVFYPSWKIIDHYEGPSDGLVSVKSAQWGTYLGTINNCDHLDLINWTNRIRYHWYRLSGQRPSFNALAFYLHICDGLAKRGF</sequence>
<dbReference type="GeneID" id="2911553"/>
<dbReference type="Proteomes" id="UP000182444">
    <property type="component" value="Chromosome 1E"/>
</dbReference>
<organism evidence="2 4">
    <name type="scientific">Yarrowia lipolytica</name>
    <name type="common">Candida lipolytica</name>
    <dbReference type="NCBI Taxonomy" id="4952"/>
    <lineage>
        <taxon>Eukaryota</taxon>
        <taxon>Fungi</taxon>
        <taxon>Dikarya</taxon>
        <taxon>Ascomycota</taxon>
        <taxon>Saccharomycotina</taxon>
        <taxon>Dipodascomycetes</taxon>
        <taxon>Dipodascales</taxon>
        <taxon>Dipodascales incertae sedis</taxon>
        <taxon>Yarrowia</taxon>
    </lineage>
</organism>
<evidence type="ECO:0000313" key="2">
    <source>
        <dbReference type="EMBL" id="AOW06236.1"/>
    </source>
</evidence>
<reference evidence="3 5" key="2">
    <citation type="submission" date="2018-07" db="EMBL/GenBank/DDBJ databases">
        <title>Draft Genome Assemblies for Five Robust Yarrowia lipolytica Strains Exhibiting High Lipid Production and Pentose Sugar Utilization and Sugar Alcohol Secretion from Undetoxified Lignocellulosic Biomass Hydrolysates.</title>
        <authorList>
            <consortium name="DOE Joint Genome Institute"/>
            <person name="Walker C."/>
            <person name="Ryu S."/>
            <person name="Na H."/>
            <person name="Zane M."/>
            <person name="LaButti K."/>
            <person name="Lipzen A."/>
            <person name="Haridas S."/>
            <person name="Barry K."/>
            <person name="Grigoriev I.V."/>
            <person name="Quarterman J."/>
            <person name="Slininger P."/>
            <person name="Dien B."/>
            <person name="Trinh C.T."/>
        </authorList>
    </citation>
    <scope>NUCLEOTIDE SEQUENCE [LARGE SCALE GENOMIC DNA]</scope>
    <source>
        <strain evidence="3 5">YB392</strain>
    </source>
</reference>
<dbReference type="VEuPathDB" id="FungiDB:YALI0_E31515g"/>
<evidence type="ECO:0000259" key="1">
    <source>
        <dbReference type="Pfam" id="PF00561"/>
    </source>
</evidence>
<dbReference type="GO" id="GO:0016787">
    <property type="term" value="F:hydrolase activity"/>
    <property type="evidence" value="ECO:0007669"/>
    <property type="project" value="UniProtKB-KW"/>
</dbReference>
<dbReference type="Gene3D" id="3.40.50.1820">
    <property type="entry name" value="alpha/beta hydrolase"/>
    <property type="match status" value="1"/>
</dbReference>
<dbReference type="EMBL" id="KZ858955">
    <property type="protein sequence ID" value="RDW28164.1"/>
    <property type="molecule type" value="Genomic_DNA"/>
</dbReference>
<dbReference type="AlphaFoldDB" id="A0A1H6PZ07"/>
<accession>A0A1H6PZ07</accession>
<dbReference type="EMBL" id="CP017557">
    <property type="protein sequence ID" value="AOW06236.1"/>
    <property type="molecule type" value="Genomic_DNA"/>
</dbReference>
<protein>
    <submittedName>
        <fullName evidence="3">Alpha/Beta hydrolase protein</fullName>
    </submittedName>
</protein>
<dbReference type="Pfam" id="PF00561">
    <property type="entry name" value="Abhydrolase_1"/>
    <property type="match status" value="1"/>
</dbReference>
<dbReference type="Proteomes" id="UP000256601">
    <property type="component" value="Unassembled WGS sequence"/>
</dbReference>
<evidence type="ECO:0000313" key="5">
    <source>
        <dbReference type="Proteomes" id="UP000256601"/>
    </source>
</evidence>
<dbReference type="KEGG" id="yli:2911553"/>
<keyword evidence="3" id="KW-0378">Hydrolase</keyword>
<dbReference type="VEuPathDB" id="FungiDB:YALI1_E37118g"/>
<reference evidence="2 4" key="1">
    <citation type="journal article" date="2016" name="PLoS ONE">
        <title>Sequence Assembly of Yarrowia lipolytica Strain W29/CLIB89 Shows Transposable Element Diversity.</title>
        <authorList>
            <person name="Magnan C."/>
            <person name="Yu J."/>
            <person name="Chang I."/>
            <person name="Jahn E."/>
            <person name="Kanomata Y."/>
            <person name="Wu J."/>
            <person name="Zeller M."/>
            <person name="Oakes M."/>
            <person name="Baldi P."/>
            <person name="Sandmeyer S."/>
        </authorList>
    </citation>
    <scope>NUCLEOTIDE SEQUENCE [LARGE SCALE GENOMIC DNA]</scope>
    <source>
        <strain evidence="2">CLIB89</strain>
        <strain evidence="4">CLIB89(W29)</strain>
    </source>
</reference>
<evidence type="ECO:0000313" key="3">
    <source>
        <dbReference type="EMBL" id="RDW28164.1"/>
    </source>
</evidence>
<dbReference type="eggNOG" id="ENOG502QQNH">
    <property type="taxonomic scope" value="Eukaryota"/>
</dbReference>